<accession>A0A2B6SAT9</accession>
<dbReference type="RefSeq" id="WP_098707456.1">
    <property type="nucleotide sequence ID" value="NZ_NVIY01000010.1"/>
</dbReference>
<dbReference type="Pfam" id="PF00201">
    <property type="entry name" value="UDPGT"/>
    <property type="match status" value="1"/>
</dbReference>
<dbReference type="Gene3D" id="3.40.50.2000">
    <property type="entry name" value="Glycogen Phosphorylase B"/>
    <property type="match status" value="2"/>
</dbReference>
<dbReference type="GO" id="GO:0016758">
    <property type="term" value="F:hexosyltransferase activity"/>
    <property type="evidence" value="ECO:0007669"/>
    <property type="project" value="InterPro"/>
</dbReference>
<dbReference type="InterPro" id="IPR006326">
    <property type="entry name" value="UDPGT_MGT-like"/>
</dbReference>
<keyword evidence="2" id="KW-0328">Glycosyltransferase</keyword>
<dbReference type="InterPro" id="IPR002213">
    <property type="entry name" value="UDP_glucos_trans"/>
</dbReference>
<dbReference type="GO" id="GO:0008194">
    <property type="term" value="F:UDP-glycosyltransferase activity"/>
    <property type="evidence" value="ECO:0007669"/>
    <property type="project" value="InterPro"/>
</dbReference>
<dbReference type="InterPro" id="IPR050271">
    <property type="entry name" value="UDP-glycosyltransferase"/>
</dbReference>
<dbReference type="PANTHER" id="PTHR48043">
    <property type="entry name" value="EG:EG0003.4 PROTEIN-RELATED"/>
    <property type="match status" value="1"/>
</dbReference>
<sequence length="407" mass="46248">MSKVLFINFPGEGHVNPSIGIVSDLIQRGEQIIYYCIEDYRDKIEKTGAEFRTYENFMPKRDINTDVKQKANQLDMLFNMISAMDRIIKDILSEIEGEQFDYVIYDHHFAVGYIIASALQLPKISSCTTFAFNDSISLFGKDNSGYSGGNAPLNKNCIDIINKWKEQYGVMYDSFPDILSNPGDITIVYTSKEYQPYANEFDDSFIFVGPSITPRHDVGDFPIEDLKNKKVIFISMGTIVNQQQTLYEKCFEAFKDIPATIVLAVGKKTDIEQFKKVPPNFILYKYVPQLEVLKHTDVFITHGGMNSSSEALYYGVPLVVIPISGDQPLVAKRVTELGAGVHLDKTSLTPEILREETEAVLYRKEFKENSCKIRNSFQMAGGYKKAVDEILHVLSKTNYKKQIMKQI</sequence>
<evidence type="ECO:0000256" key="3">
    <source>
        <dbReference type="ARBA" id="ARBA00022679"/>
    </source>
</evidence>
<evidence type="ECO:0000313" key="4">
    <source>
        <dbReference type="EMBL" id="PGD38358.1"/>
    </source>
</evidence>
<gene>
    <name evidence="4" type="ORF">COM27_05615</name>
</gene>
<protein>
    <submittedName>
        <fullName evidence="4">Glycosyl transferase</fullName>
    </submittedName>
</protein>
<proteinExistence type="inferred from homology"/>
<dbReference type="Proteomes" id="UP000223472">
    <property type="component" value="Unassembled WGS sequence"/>
</dbReference>
<dbReference type="NCBIfam" id="TIGR01426">
    <property type="entry name" value="MGT"/>
    <property type="match status" value="1"/>
</dbReference>
<dbReference type="AlphaFoldDB" id="A0A2B6SAT9"/>
<reference evidence="4 5" key="1">
    <citation type="submission" date="2017-09" db="EMBL/GenBank/DDBJ databases">
        <title>Large-scale bioinformatics analysis of Bacillus genomes uncovers conserved roles of natural products in bacterial physiology.</title>
        <authorList>
            <consortium name="Agbiome Team Llc"/>
            <person name="Bleich R.M."/>
            <person name="Grubbs K.J."/>
            <person name="Santa Maria K.C."/>
            <person name="Allen S.E."/>
            <person name="Farag S."/>
            <person name="Shank E.A."/>
            <person name="Bowers A."/>
        </authorList>
    </citation>
    <scope>NUCLEOTIDE SEQUENCE [LARGE SCALE GENOMIC DNA]</scope>
    <source>
        <strain evidence="4 5">AFS065610</strain>
    </source>
</reference>
<comment type="caution">
    <text evidence="4">The sequence shown here is derived from an EMBL/GenBank/DDBJ whole genome shotgun (WGS) entry which is preliminary data.</text>
</comment>
<comment type="similarity">
    <text evidence="1">Belongs to the UDP-glycosyltransferase family.</text>
</comment>
<dbReference type="EMBL" id="NVIY01000010">
    <property type="protein sequence ID" value="PGD38358.1"/>
    <property type="molecule type" value="Genomic_DNA"/>
</dbReference>
<evidence type="ECO:0000313" key="5">
    <source>
        <dbReference type="Proteomes" id="UP000223472"/>
    </source>
</evidence>
<dbReference type="CDD" id="cd03784">
    <property type="entry name" value="GT1_Gtf-like"/>
    <property type="match status" value="1"/>
</dbReference>
<dbReference type="PANTHER" id="PTHR48043:SF145">
    <property type="entry name" value="FI06409P-RELATED"/>
    <property type="match status" value="1"/>
</dbReference>
<keyword evidence="3 4" id="KW-0808">Transferase</keyword>
<organism evidence="4 5">
    <name type="scientific">Bacillus wiedmannii</name>
    <dbReference type="NCBI Taxonomy" id="1890302"/>
    <lineage>
        <taxon>Bacteria</taxon>
        <taxon>Bacillati</taxon>
        <taxon>Bacillota</taxon>
        <taxon>Bacilli</taxon>
        <taxon>Bacillales</taxon>
        <taxon>Bacillaceae</taxon>
        <taxon>Bacillus</taxon>
        <taxon>Bacillus cereus group</taxon>
    </lineage>
</organism>
<dbReference type="SUPFAM" id="SSF53756">
    <property type="entry name" value="UDP-Glycosyltransferase/glycogen phosphorylase"/>
    <property type="match status" value="1"/>
</dbReference>
<name>A0A2B6SAT9_9BACI</name>
<evidence type="ECO:0000256" key="1">
    <source>
        <dbReference type="ARBA" id="ARBA00009995"/>
    </source>
</evidence>
<evidence type="ECO:0000256" key="2">
    <source>
        <dbReference type="ARBA" id="ARBA00022676"/>
    </source>
</evidence>
<dbReference type="FunFam" id="3.40.50.2000:FF:000072">
    <property type="entry name" value="Glycosyl transferase"/>
    <property type="match status" value="1"/>
</dbReference>